<dbReference type="InterPro" id="IPR001638">
    <property type="entry name" value="Solute-binding_3/MltF_N"/>
</dbReference>
<evidence type="ECO:0000256" key="1">
    <source>
        <dbReference type="ARBA" id="ARBA00022729"/>
    </source>
</evidence>
<dbReference type="Gene3D" id="3.40.190.10">
    <property type="entry name" value="Periplasmic binding protein-like II"/>
    <property type="match status" value="2"/>
</dbReference>
<evidence type="ECO:0000313" key="4">
    <source>
        <dbReference type="Proteomes" id="UP000594778"/>
    </source>
</evidence>
<dbReference type="EMBL" id="CP065668">
    <property type="protein sequence ID" value="QPS08875.1"/>
    <property type="molecule type" value="Genomic_DNA"/>
</dbReference>
<evidence type="ECO:0000259" key="2">
    <source>
        <dbReference type="SMART" id="SM00062"/>
    </source>
</evidence>
<protein>
    <submittedName>
        <fullName evidence="3">Transporter substrate-binding domain-containing protein</fullName>
    </submittedName>
</protein>
<dbReference type="Proteomes" id="UP000594778">
    <property type="component" value="Chromosome"/>
</dbReference>
<dbReference type="SUPFAM" id="SSF53850">
    <property type="entry name" value="Periplasmic binding protein-like II"/>
    <property type="match status" value="1"/>
</dbReference>
<gene>
    <name evidence="3" type="ORF">I6G66_02135</name>
</gene>
<dbReference type="Pfam" id="PF00497">
    <property type="entry name" value="SBP_bac_3"/>
    <property type="match status" value="1"/>
</dbReference>
<dbReference type="PANTHER" id="PTHR35936">
    <property type="entry name" value="MEMBRANE-BOUND LYTIC MUREIN TRANSGLYCOSYLASE F"/>
    <property type="match status" value="1"/>
</dbReference>
<dbReference type="PANTHER" id="PTHR35936:SF17">
    <property type="entry name" value="ARGININE-BINDING EXTRACELLULAR PROTEIN ARTP"/>
    <property type="match status" value="1"/>
</dbReference>
<dbReference type="SMART" id="SM00062">
    <property type="entry name" value="PBPb"/>
    <property type="match status" value="1"/>
</dbReference>
<sequence length="285" mass="31052">MDLNHLQGIPMKTLLCTLVLAALGLFHSRAAMSDTLDDIQKRGELIVGMEIAYKPFEFFRDGQAVGFDVDMAQLIAKGLGVKLRTVDAAWAGIVPALLEKKFDVILSGMTITGDRLKKVNFSQPVALGSVVFLARMNDGKINRAEDLSGKVVATQLGSVGDRVARQFEARLKDSGKPGYSAFKLYDGFAETYLELGLGRIDAVSGALPVFQSVIAERPGRYKIIDGIQDIESYLGMALRKGDDRLLKAIDEQITALKRSGQLLQLQIKWFGAAQQVPDAIPAQLP</sequence>
<name>A0A7T2VZM6_DELAC</name>
<proteinExistence type="predicted"/>
<feature type="domain" description="Solute-binding protein family 3/N-terminal" evidence="2">
    <location>
        <begin position="44"/>
        <end position="273"/>
    </location>
</feature>
<reference evidence="3 4" key="1">
    <citation type="submission" date="2020-12" db="EMBL/GenBank/DDBJ databases">
        <title>FDA dAtabase for Regulatory Grade micrObial Sequences (FDA-ARGOS): Supporting development and validation of Infectious Disease Dx tests.</title>
        <authorList>
            <person name="Sproer C."/>
            <person name="Gronow S."/>
            <person name="Severitt S."/>
            <person name="Schroder I."/>
            <person name="Tallon L."/>
            <person name="Sadzewicz L."/>
            <person name="Zhao X."/>
            <person name="Boylan J."/>
            <person name="Ott S."/>
            <person name="Bowen H."/>
            <person name="Vavikolanu K."/>
            <person name="Mehta A."/>
            <person name="Aluvathingal J."/>
            <person name="Nadendla S."/>
            <person name="Lowell S."/>
            <person name="Myers T."/>
            <person name="Yan Y."/>
            <person name="Sichtig H."/>
        </authorList>
    </citation>
    <scope>NUCLEOTIDE SEQUENCE [LARGE SCALE GENOMIC DNA]</scope>
    <source>
        <strain evidence="3 4">FDAARGOS_909</strain>
    </source>
</reference>
<accession>A0A7T2VZM6</accession>
<organism evidence="3 4">
    <name type="scientific">Delftia acidovorans</name>
    <name type="common">Pseudomonas acidovorans</name>
    <name type="synonym">Comamonas acidovorans</name>
    <dbReference type="NCBI Taxonomy" id="80866"/>
    <lineage>
        <taxon>Bacteria</taxon>
        <taxon>Pseudomonadati</taxon>
        <taxon>Pseudomonadota</taxon>
        <taxon>Betaproteobacteria</taxon>
        <taxon>Burkholderiales</taxon>
        <taxon>Comamonadaceae</taxon>
        <taxon>Delftia</taxon>
    </lineage>
</organism>
<keyword evidence="1" id="KW-0732">Signal</keyword>
<evidence type="ECO:0000313" key="3">
    <source>
        <dbReference type="EMBL" id="QPS08875.1"/>
    </source>
</evidence>
<dbReference type="AlphaFoldDB" id="A0A7T2VZM6"/>
<dbReference type="RefSeq" id="WP_183018245.1">
    <property type="nucleotide sequence ID" value="NZ_CP065668.1"/>
</dbReference>